<dbReference type="PANTHER" id="PTHR22950:SF652">
    <property type="entry name" value="TRANSMEMBRANE AMINO ACID TRANSPORTER FAMILY PROTEIN"/>
    <property type="match status" value="1"/>
</dbReference>
<evidence type="ECO:0000259" key="7">
    <source>
        <dbReference type="Pfam" id="PF01490"/>
    </source>
</evidence>
<dbReference type="OrthoDB" id="28208at2759"/>
<feature type="transmembrane region" description="Helical" evidence="5">
    <location>
        <begin position="345"/>
        <end position="366"/>
    </location>
</feature>
<dbReference type="GO" id="GO:0015179">
    <property type="term" value="F:L-amino acid transmembrane transporter activity"/>
    <property type="evidence" value="ECO:0007669"/>
    <property type="project" value="TreeGrafter"/>
</dbReference>
<dbReference type="eggNOG" id="KOG1305">
    <property type="taxonomic scope" value="Eukaryota"/>
</dbReference>
<dbReference type="KEGG" id="gtt:GUITHDRAFT_155612"/>
<keyword evidence="6" id="KW-0732">Signal</keyword>
<dbReference type="RefSeq" id="XP_005821977.1">
    <property type="nucleotide sequence ID" value="XM_005821920.1"/>
</dbReference>
<feature type="transmembrane region" description="Helical" evidence="5">
    <location>
        <begin position="302"/>
        <end position="325"/>
    </location>
</feature>
<feature type="signal peptide" evidence="6">
    <location>
        <begin position="1"/>
        <end position="19"/>
    </location>
</feature>
<feature type="transmembrane region" description="Helical" evidence="5">
    <location>
        <begin position="73"/>
        <end position="94"/>
    </location>
</feature>
<name>L1IFY8_GUITC</name>
<feature type="domain" description="Amino acid transporter transmembrane" evidence="7">
    <location>
        <begin position="74"/>
        <end position="444"/>
    </location>
</feature>
<evidence type="ECO:0000256" key="4">
    <source>
        <dbReference type="ARBA" id="ARBA00023136"/>
    </source>
</evidence>
<organism evidence="8">
    <name type="scientific">Guillardia theta (strain CCMP2712)</name>
    <name type="common">Cryptophyte</name>
    <dbReference type="NCBI Taxonomy" id="905079"/>
    <lineage>
        <taxon>Eukaryota</taxon>
        <taxon>Cryptophyceae</taxon>
        <taxon>Pyrenomonadales</taxon>
        <taxon>Geminigeraceae</taxon>
        <taxon>Guillardia</taxon>
    </lineage>
</organism>
<proteinExistence type="predicted"/>
<dbReference type="PANTHER" id="PTHR22950">
    <property type="entry name" value="AMINO ACID TRANSPORTER"/>
    <property type="match status" value="1"/>
</dbReference>
<accession>L1IFY8</accession>
<evidence type="ECO:0000256" key="3">
    <source>
        <dbReference type="ARBA" id="ARBA00022989"/>
    </source>
</evidence>
<reference evidence="9" key="3">
    <citation type="submission" date="2016-03" db="UniProtKB">
        <authorList>
            <consortium name="EnsemblProtists"/>
        </authorList>
    </citation>
    <scope>IDENTIFICATION</scope>
</reference>
<feature type="transmembrane region" description="Helical" evidence="5">
    <location>
        <begin position="219"/>
        <end position="238"/>
    </location>
</feature>
<feature type="transmembrane region" description="Helical" evidence="5">
    <location>
        <begin position="106"/>
        <end position="124"/>
    </location>
</feature>
<dbReference type="HOGENOM" id="CLU_032959_0_0_1"/>
<gene>
    <name evidence="8" type="ORF">GUITHDRAFT_155612</name>
</gene>
<dbReference type="EnsemblProtists" id="EKX34997">
    <property type="protein sequence ID" value="EKX34997"/>
    <property type="gene ID" value="GUITHDRAFT_155612"/>
</dbReference>
<dbReference type="Pfam" id="PF01490">
    <property type="entry name" value="Aa_trans"/>
    <property type="match status" value="1"/>
</dbReference>
<evidence type="ECO:0000313" key="10">
    <source>
        <dbReference type="Proteomes" id="UP000011087"/>
    </source>
</evidence>
<dbReference type="InterPro" id="IPR013057">
    <property type="entry name" value="AA_transpt_TM"/>
</dbReference>
<comment type="subcellular location">
    <subcellularLocation>
        <location evidence="1">Membrane</location>
        <topology evidence="1">Multi-pass membrane protein</topology>
    </subcellularLocation>
</comment>
<dbReference type="OMA" id="AFHACEM"/>
<dbReference type="AlphaFoldDB" id="L1IFY8"/>
<evidence type="ECO:0000256" key="1">
    <source>
        <dbReference type="ARBA" id="ARBA00004141"/>
    </source>
</evidence>
<reference evidence="8 10" key="1">
    <citation type="journal article" date="2012" name="Nature">
        <title>Algal genomes reveal evolutionary mosaicism and the fate of nucleomorphs.</title>
        <authorList>
            <consortium name="DOE Joint Genome Institute"/>
            <person name="Curtis B.A."/>
            <person name="Tanifuji G."/>
            <person name="Burki F."/>
            <person name="Gruber A."/>
            <person name="Irimia M."/>
            <person name="Maruyama S."/>
            <person name="Arias M.C."/>
            <person name="Ball S.G."/>
            <person name="Gile G.H."/>
            <person name="Hirakawa Y."/>
            <person name="Hopkins J.F."/>
            <person name="Kuo A."/>
            <person name="Rensing S.A."/>
            <person name="Schmutz J."/>
            <person name="Symeonidi A."/>
            <person name="Elias M."/>
            <person name="Eveleigh R.J."/>
            <person name="Herman E.K."/>
            <person name="Klute M.J."/>
            <person name="Nakayama T."/>
            <person name="Obornik M."/>
            <person name="Reyes-Prieto A."/>
            <person name="Armbrust E.V."/>
            <person name="Aves S.J."/>
            <person name="Beiko R.G."/>
            <person name="Coutinho P."/>
            <person name="Dacks J.B."/>
            <person name="Durnford D.G."/>
            <person name="Fast N.M."/>
            <person name="Green B.R."/>
            <person name="Grisdale C.J."/>
            <person name="Hempel F."/>
            <person name="Henrissat B."/>
            <person name="Hoppner M.P."/>
            <person name="Ishida K."/>
            <person name="Kim E."/>
            <person name="Koreny L."/>
            <person name="Kroth P.G."/>
            <person name="Liu Y."/>
            <person name="Malik S.B."/>
            <person name="Maier U.G."/>
            <person name="McRose D."/>
            <person name="Mock T."/>
            <person name="Neilson J.A."/>
            <person name="Onodera N.T."/>
            <person name="Poole A.M."/>
            <person name="Pritham E.J."/>
            <person name="Richards T.A."/>
            <person name="Rocap G."/>
            <person name="Roy S.W."/>
            <person name="Sarai C."/>
            <person name="Schaack S."/>
            <person name="Shirato S."/>
            <person name="Slamovits C.H."/>
            <person name="Spencer D.F."/>
            <person name="Suzuki S."/>
            <person name="Worden A.Z."/>
            <person name="Zauner S."/>
            <person name="Barry K."/>
            <person name="Bell C."/>
            <person name="Bharti A.K."/>
            <person name="Crow J.A."/>
            <person name="Grimwood J."/>
            <person name="Kramer R."/>
            <person name="Lindquist E."/>
            <person name="Lucas S."/>
            <person name="Salamov A."/>
            <person name="McFadden G.I."/>
            <person name="Lane C.E."/>
            <person name="Keeling P.J."/>
            <person name="Gray M.W."/>
            <person name="Grigoriev I.V."/>
            <person name="Archibald J.M."/>
        </authorList>
    </citation>
    <scope>NUCLEOTIDE SEQUENCE</scope>
    <source>
        <strain evidence="8 10">CCMP2712</strain>
    </source>
</reference>
<dbReference type="STRING" id="905079.L1IFY8"/>
<evidence type="ECO:0000256" key="5">
    <source>
        <dbReference type="SAM" id="Phobius"/>
    </source>
</evidence>
<keyword evidence="10" id="KW-1185">Reference proteome</keyword>
<protein>
    <recommendedName>
        <fullName evidence="7">Amino acid transporter transmembrane domain-containing protein</fullName>
    </recommendedName>
</protein>
<dbReference type="GeneID" id="17291730"/>
<dbReference type="Proteomes" id="UP000011087">
    <property type="component" value="Unassembled WGS sequence"/>
</dbReference>
<evidence type="ECO:0000256" key="2">
    <source>
        <dbReference type="ARBA" id="ARBA00022692"/>
    </source>
</evidence>
<keyword evidence="4 5" id="KW-0472">Membrane</keyword>
<feature type="transmembrane region" description="Helical" evidence="5">
    <location>
        <begin position="193"/>
        <end position="213"/>
    </location>
</feature>
<dbReference type="GO" id="GO:0016020">
    <property type="term" value="C:membrane"/>
    <property type="evidence" value="ECO:0007669"/>
    <property type="project" value="UniProtKB-SubCell"/>
</dbReference>
<feature type="chain" id="PRO_5008770017" description="Amino acid transporter transmembrane domain-containing protein" evidence="6">
    <location>
        <begin position="20"/>
        <end position="488"/>
    </location>
</feature>
<dbReference type="EMBL" id="JH993099">
    <property type="protein sequence ID" value="EKX34997.1"/>
    <property type="molecule type" value="Genomic_DNA"/>
</dbReference>
<evidence type="ECO:0000256" key="6">
    <source>
        <dbReference type="SAM" id="SignalP"/>
    </source>
</evidence>
<feature type="transmembrane region" description="Helical" evidence="5">
    <location>
        <begin position="149"/>
        <end position="172"/>
    </location>
</feature>
<keyword evidence="3 5" id="KW-1133">Transmembrane helix</keyword>
<sequence length="488" mass="51961">MRSSLFLGLTLACVAAVHGLHVPTTTIPSGLPDTRQRHPSLAQRGESLKHGSVRRVQALAPLRGGGEQDVTGFIFYLFKAIVGSGVLSLSSSVARFTNNPKMLAPALLLSASFAILSGYCYALIGEVCGMVDAHNYQEAWAKSISTATAWIPGMACTSQTMVACICYSIIIGDLSNDLMKSLGVRGWAAERNNLLAAISAVVLLPLCLLRSLAALSYTSMLGVMGVLYTTVFMALRYFQGSYAKGGEFFKELAQKPSFGNSAEAIKALILMATLNTAYHAHYDAPKFFHQMIPKTVQQFNKLVYPAFIAAGIINCLIMSTGFLTFGGVSQGLILNNYATSDNLAVWGRLAITASILFGYPLAFNGFRTGAFALAGVKNPSQAAKDAVAVVTVVATTGIAMVMRDLGFLAAFAGALLGSGIIYVFPALMHMSATKTLVEQDQKLPAKKRKGLKYDNKYYLSQVIAVLGSMLGLVGATVSYLQAFTDVLG</sequence>
<evidence type="ECO:0000313" key="9">
    <source>
        <dbReference type="EnsemblProtists" id="EKX34997"/>
    </source>
</evidence>
<feature type="transmembrane region" description="Helical" evidence="5">
    <location>
        <begin position="386"/>
        <end position="402"/>
    </location>
</feature>
<feature type="transmembrane region" description="Helical" evidence="5">
    <location>
        <begin position="457"/>
        <end position="480"/>
    </location>
</feature>
<reference evidence="10" key="2">
    <citation type="submission" date="2012-11" db="EMBL/GenBank/DDBJ databases">
        <authorList>
            <person name="Kuo A."/>
            <person name="Curtis B.A."/>
            <person name="Tanifuji G."/>
            <person name="Burki F."/>
            <person name="Gruber A."/>
            <person name="Irimia M."/>
            <person name="Maruyama S."/>
            <person name="Arias M.C."/>
            <person name="Ball S.G."/>
            <person name="Gile G.H."/>
            <person name="Hirakawa Y."/>
            <person name="Hopkins J.F."/>
            <person name="Rensing S.A."/>
            <person name="Schmutz J."/>
            <person name="Symeonidi A."/>
            <person name="Elias M."/>
            <person name="Eveleigh R.J."/>
            <person name="Herman E.K."/>
            <person name="Klute M.J."/>
            <person name="Nakayama T."/>
            <person name="Obornik M."/>
            <person name="Reyes-Prieto A."/>
            <person name="Armbrust E.V."/>
            <person name="Aves S.J."/>
            <person name="Beiko R.G."/>
            <person name="Coutinho P."/>
            <person name="Dacks J.B."/>
            <person name="Durnford D.G."/>
            <person name="Fast N.M."/>
            <person name="Green B.R."/>
            <person name="Grisdale C."/>
            <person name="Hempe F."/>
            <person name="Henrissat B."/>
            <person name="Hoppner M.P."/>
            <person name="Ishida K.-I."/>
            <person name="Kim E."/>
            <person name="Koreny L."/>
            <person name="Kroth P.G."/>
            <person name="Liu Y."/>
            <person name="Malik S.-B."/>
            <person name="Maier U.G."/>
            <person name="McRose D."/>
            <person name="Mock T."/>
            <person name="Neilson J.A."/>
            <person name="Onodera N.T."/>
            <person name="Poole A.M."/>
            <person name="Pritham E.J."/>
            <person name="Richards T.A."/>
            <person name="Rocap G."/>
            <person name="Roy S.W."/>
            <person name="Sarai C."/>
            <person name="Schaack S."/>
            <person name="Shirato S."/>
            <person name="Slamovits C.H."/>
            <person name="Spencer D.F."/>
            <person name="Suzuki S."/>
            <person name="Worden A.Z."/>
            <person name="Zauner S."/>
            <person name="Barry K."/>
            <person name="Bell C."/>
            <person name="Bharti A.K."/>
            <person name="Crow J.A."/>
            <person name="Grimwood J."/>
            <person name="Kramer R."/>
            <person name="Lindquist E."/>
            <person name="Lucas S."/>
            <person name="Salamov A."/>
            <person name="McFadden G.I."/>
            <person name="Lane C.E."/>
            <person name="Keeling P.J."/>
            <person name="Gray M.W."/>
            <person name="Grigoriev I.V."/>
            <person name="Archibald J.M."/>
        </authorList>
    </citation>
    <scope>NUCLEOTIDE SEQUENCE</scope>
    <source>
        <strain evidence="10">CCMP2712</strain>
    </source>
</reference>
<feature type="transmembrane region" description="Helical" evidence="5">
    <location>
        <begin position="408"/>
        <end position="427"/>
    </location>
</feature>
<keyword evidence="2 5" id="KW-0812">Transmembrane</keyword>
<dbReference type="PaxDb" id="55529-EKX34997"/>
<evidence type="ECO:0000313" key="8">
    <source>
        <dbReference type="EMBL" id="EKX34997.1"/>
    </source>
</evidence>